<evidence type="ECO:0000256" key="1">
    <source>
        <dbReference type="SAM" id="Phobius"/>
    </source>
</evidence>
<keyword evidence="1" id="KW-1133">Transmembrane helix</keyword>
<reference evidence="2" key="1">
    <citation type="journal article" date="2014" name="Int. J. Syst. Evol. Microbiol.">
        <title>Complete genome of a new Firmicutes species belonging to the dominant human colonic microbiota ('Ruminococcus bicirculans') reveals two chromosomes and a selective capacity to utilize plant glucans.</title>
        <authorList>
            <consortium name="NISC Comparative Sequencing Program"/>
            <person name="Wegmann U."/>
            <person name="Louis P."/>
            <person name="Goesmann A."/>
            <person name="Henrissat B."/>
            <person name="Duncan S.H."/>
            <person name="Flint H.J."/>
        </authorList>
    </citation>
    <scope>NUCLEOTIDE SEQUENCE</scope>
    <source>
        <strain evidence="2">CECT 7703</strain>
    </source>
</reference>
<dbReference type="RefSeq" id="WP_290331040.1">
    <property type="nucleotide sequence ID" value="NZ_JAUFPU010000001.1"/>
</dbReference>
<feature type="transmembrane region" description="Helical" evidence="1">
    <location>
        <begin position="56"/>
        <end position="81"/>
    </location>
</feature>
<accession>A0ABT8AZY8</accession>
<evidence type="ECO:0000313" key="3">
    <source>
        <dbReference type="Proteomes" id="UP001180081"/>
    </source>
</evidence>
<evidence type="ECO:0000313" key="2">
    <source>
        <dbReference type="EMBL" id="MDN3575374.1"/>
    </source>
</evidence>
<feature type="transmembrane region" description="Helical" evidence="1">
    <location>
        <begin position="131"/>
        <end position="149"/>
    </location>
</feature>
<protein>
    <recommendedName>
        <fullName evidence="4">DUF3995 domain-containing protein</fullName>
    </recommendedName>
</protein>
<comment type="caution">
    <text evidence="2">The sequence shown here is derived from an EMBL/GenBank/DDBJ whole genome shotgun (WGS) entry which is preliminary data.</text>
</comment>
<keyword evidence="3" id="KW-1185">Reference proteome</keyword>
<dbReference type="Proteomes" id="UP001180081">
    <property type="component" value="Unassembled WGS sequence"/>
</dbReference>
<reference evidence="2" key="2">
    <citation type="submission" date="2023-06" db="EMBL/GenBank/DDBJ databases">
        <authorList>
            <person name="Lucena T."/>
            <person name="Sun Q."/>
        </authorList>
    </citation>
    <scope>NUCLEOTIDE SEQUENCE</scope>
    <source>
        <strain evidence="2">CECT 7703</strain>
    </source>
</reference>
<sequence>MQPAARTRAPNRYLIAAGIAALAASLLHLAIPLGGPSWYAFFGAPDGLVAMASAGHWYPVVCCLVIALALLLAAAYAFSGAGMLRRLPWQRTVLLGIAAVLVLRGIGFIPLMLWQPERLVDICNCQGVDTFLVITSLLCLTMGMAYALGTRQLWRQPDC</sequence>
<organism evidence="2 3">
    <name type="scientific">Chitinimonas viridis</name>
    <dbReference type="NCBI Taxonomy" id="664880"/>
    <lineage>
        <taxon>Bacteria</taxon>
        <taxon>Pseudomonadati</taxon>
        <taxon>Pseudomonadota</taxon>
        <taxon>Betaproteobacteria</taxon>
        <taxon>Neisseriales</taxon>
        <taxon>Chitinibacteraceae</taxon>
        <taxon>Chitinimonas</taxon>
    </lineage>
</organism>
<keyword evidence="1" id="KW-0472">Membrane</keyword>
<dbReference type="EMBL" id="JAUFPU010000001">
    <property type="protein sequence ID" value="MDN3575374.1"/>
    <property type="molecule type" value="Genomic_DNA"/>
</dbReference>
<proteinExistence type="predicted"/>
<gene>
    <name evidence="2" type="ORF">QWZ03_01125</name>
</gene>
<evidence type="ECO:0008006" key="4">
    <source>
        <dbReference type="Google" id="ProtNLM"/>
    </source>
</evidence>
<name>A0ABT8AZY8_9NEIS</name>
<keyword evidence="1" id="KW-0812">Transmembrane</keyword>
<feature type="transmembrane region" description="Helical" evidence="1">
    <location>
        <begin position="93"/>
        <end position="111"/>
    </location>
</feature>